<proteinExistence type="predicted"/>
<feature type="compositionally biased region" description="Low complexity" evidence="1">
    <location>
        <begin position="1"/>
        <end position="14"/>
    </location>
</feature>
<feature type="region of interest" description="Disordered" evidence="1">
    <location>
        <begin position="1"/>
        <end position="28"/>
    </location>
</feature>
<evidence type="ECO:0000313" key="3">
    <source>
        <dbReference type="Proteomes" id="UP000042958"/>
    </source>
</evidence>
<evidence type="ECO:0000313" key="2">
    <source>
        <dbReference type="EMBL" id="CEJ54836.1"/>
    </source>
</evidence>
<organism evidence="2 3">
    <name type="scientific">Penicillium brasilianum</name>
    <dbReference type="NCBI Taxonomy" id="104259"/>
    <lineage>
        <taxon>Eukaryota</taxon>
        <taxon>Fungi</taxon>
        <taxon>Dikarya</taxon>
        <taxon>Ascomycota</taxon>
        <taxon>Pezizomycotina</taxon>
        <taxon>Eurotiomycetes</taxon>
        <taxon>Eurotiomycetidae</taxon>
        <taxon>Eurotiales</taxon>
        <taxon>Aspergillaceae</taxon>
        <taxon>Penicillium</taxon>
    </lineage>
</organism>
<dbReference type="OrthoDB" id="4363173at2759"/>
<sequence>MAPARKMAPAGKMAPARKKPAPKPTLAANMQSAAIGKKPAEAAQSEPELDMEVKQPLSMSSLDLDASYVGVFQSLQGPQLRWPQIWHETGEPYPPRWTTANQDGDMRNHEGQIERNPKRMGENNVLDHARESLARYKKQLAEDRDLKAKYPGLKWQAILRIENLKQKKAILAERGDPRKMLPNLEAIITAYEGRQIDVYADERLVTYWYKGKQISQPRPFDWEEYYVIAAECETFRSCWVEPIGIPRRTLFSMAD</sequence>
<protein>
    <submittedName>
        <fullName evidence="2">Uncharacterized protein</fullName>
    </submittedName>
</protein>
<evidence type="ECO:0000256" key="1">
    <source>
        <dbReference type="SAM" id="MobiDB-lite"/>
    </source>
</evidence>
<reference evidence="3" key="1">
    <citation type="journal article" date="2015" name="Genome Announc.">
        <title>Draft genome sequence of the fungus Penicillium brasilianum MG11.</title>
        <authorList>
            <person name="Horn F."/>
            <person name="Linde J."/>
            <person name="Mattern D.J."/>
            <person name="Walther G."/>
            <person name="Guthke R."/>
            <person name="Brakhage A.A."/>
            <person name="Valiante V."/>
        </authorList>
    </citation>
    <scope>NUCLEOTIDE SEQUENCE [LARGE SCALE GENOMIC DNA]</scope>
    <source>
        <strain evidence="3">MG11</strain>
    </source>
</reference>
<keyword evidence="3" id="KW-1185">Reference proteome</keyword>
<gene>
    <name evidence="2" type="ORF">PMG11_01126</name>
</gene>
<dbReference type="AlphaFoldDB" id="A0A0F7TH45"/>
<dbReference type="STRING" id="104259.A0A0F7TH45"/>
<dbReference type="Proteomes" id="UP000042958">
    <property type="component" value="Unassembled WGS sequence"/>
</dbReference>
<dbReference type="EMBL" id="CDHK01000001">
    <property type="protein sequence ID" value="CEJ54836.1"/>
    <property type="molecule type" value="Genomic_DNA"/>
</dbReference>
<name>A0A0F7TH45_PENBI</name>
<accession>A0A0F7TH45</accession>